<evidence type="ECO:0000256" key="4">
    <source>
        <dbReference type="ARBA" id="ARBA00023015"/>
    </source>
</evidence>
<evidence type="ECO:0000256" key="2">
    <source>
        <dbReference type="ARBA" id="ARBA00009851"/>
    </source>
</evidence>
<dbReference type="KEGG" id="lak:106155406"/>
<evidence type="ECO:0000256" key="3">
    <source>
        <dbReference type="ARBA" id="ARBA00019684"/>
    </source>
</evidence>
<keyword evidence="5" id="KW-0804">Transcription</keyword>
<dbReference type="GO" id="GO:0003712">
    <property type="term" value="F:transcription coregulator activity"/>
    <property type="evidence" value="ECO:0007669"/>
    <property type="project" value="TreeGrafter"/>
</dbReference>
<reference evidence="10" key="1">
    <citation type="submission" date="2025-08" db="UniProtKB">
        <authorList>
            <consortium name="RefSeq"/>
        </authorList>
    </citation>
    <scope>IDENTIFICATION</scope>
    <source>
        <tissue evidence="10">Gonads</tissue>
    </source>
</reference>
<feature type="region of interest" description="Disordered" evidence="8">
    <location>
        <begin position="1"/>
        <end position="39"/>
    </location>
</feature>
<comment type="subcellular location">
    <subcellularLocation>
        <location evidence="1">Nucleus</location>
    </subcellularLocation>
</comment>
<keyword evidence="6" id="KW-0539">Nucleus</keyword>
<dbReference type="InterPro" id="IPR021018">
    <property type="entry name" value="Mediator_Med29_met"/>
</dbReference>
<accession>A0A1S3HJQ5</accession>
<keyword evidence="4" id="KW-0805">Transcription regulation</keyword>
<comment type="similarity">
    <text evidence="2">Belongs to the Mediator complex subunit 29 family.</text>
</comment>
<evidence type="ECO:0000313" key="9">
    <source>
        <dbReference type="Proteomes" id="UP000085678"/>
    </source>
</evidence>
<dbReference type="GO" id="GO:0006357">
    <property type="term" value="P:regulation of transcription by RNA polymerase II"/>
    <property type="evidence" value="ECO:0007669"/>
    <property type="project" value="TreeGrafter"/>
</dbReference>
<evidence type="ECO:0000256" key="6">
    <source>
        <dbReference type="ARBA" id="ARBA00023242"/>
    </source>
</evidence>
<dbReference type="OrthoDB" id="6366949at2759"/>
<evidence type="ECO:0000256" key="7">
    <source>
        <dbReference type="ARBA" id="ARBA00031963"/>
    </source>
</evidence>
<dbReference type="GO" id="GO:0016592">
    <property type="term" value="C:mediator complex"/>
    <property type="evidence" value="ECO:0007669"/>
    <property type="project" value="InterPro"/>
</dbReference>
<evidence type="ECO:0000256" key="1">
    <source>
        <dbReference type="ARBA" id="ARBA00004123"/>
    </source>
</evidence>
<dbReference type="STRING" id="7574.A0A1S3HJQ5"/>
<evidence type="ECO:0000256" key="5">
    <source>
        <dbReference type="ARBA" id="ARBA00023163"/>
    </source>
</evidence>
<proteinExistence type="inferred from homology"/>
<evidence type="ECO:0000313" key="10">
    <source>
        <dbReference type="RefSeq" id="XP_013385686.1"/>
    </source>
</evidence>
<dbReference type="FunCoup" id="A0A1S3HJQ5">
    <property type="interactions" value="1110"/>
</dbReference>
<dbReference type="PANTHER" id="PTHR28314:SF1">
    <property type="entry name" value="MEDIATOR OF RNA POLYMERASE II TRANSCRIPTION SUBUNIT 29"/>
    <property type="match status" value="1"/>
</dbReference>
<feature type="compositionally biased region" description="Low complexity" evidence="8">
    <location>
        <begin position="12"/>
        <end position="31"/>
    </location>
</feature>
<organism evidence="9 10">
    <name type="scientific">Lingula anatina</name>
    <name type="common">Brachiopod</name>
    <name type="synonym">Lingula unguis</name>
    <dbReference type="NCBI Taxonomy" id="7574"/>
    <lineage>
        <taxon>Eukaryota</taxon>
        <taxon>Metazoa</taxon>
        <taxon>Spiralia</taxon>
        <taxon>Lophotrochozoa</taxon>
        <taxon>Brachiopoda</taxon>
        <taxon>Linguliformea</taxon>
        <taxon>Lingulata</taxon>
        <taxon>Lingulida</taxon>
        <taxon>Linguloidea</taxon>
        <taxon>Lingulidae</taxon>
        <taxon>Lingula</taxon>
    </lineage>
</organism>
<name>A0A1S3HJQ5_LINAN</name>
<dbReference type="GeneID" id="106155406"/>
<dbReference type="PANTHER" id="PTHR28314">
    <property type="entry name" value="MEDIATOR OF RNA POLYMERASE II TRANSCRIPTION SUBUNIT 29"/>
    <property type="match status" value="1"/>
</dbReference>
<protein>
    <recommendedName>
        <fullName evidence="3">Mediator of RNA polymerase II transcription subunit 29</fullName>
    </recommendedName>
    <alternativeName>
        <fullName evidence="7">Mediator complex subunit 29</fullName>
    </alternativeName>
</protein>
<keyword evidence="9" id="KW-1185">Reference proteome</keyword>
<dbReference type="RefSeq" id="XP_013385686.1">
    <property type="nucleotide sequence ID" value="XM_013530232.1"/>
</dbReference>
<dbReference type="Pfam" id="PF11568">
    <property type="entry name" value="Med29"/>
    <property type="match status" value="1"/>
</dbReference>
<dbReference type="AlphaFoldDB" id="A0A1S3HJQ5"/>
<sequence>MRGESRQSSKMAAPGVQQQQGAGANVSQGPTPGVGGGGADVDPITKFRMLVPLLKDSLATVMRVGAQILQHDAQVDNCLKSADGPVQRFDKCLEEFHAICDQMELNLKLAQDCIGVSADSLKNCPVPIQTGIAVDPGEQQRQTYSMFLIMVKHQITCAKEIHDALLECARDISKKPV</sequence>
<evidence type="ECO:0000256" key="8">
    <source>
        <dbReference type="SAM" id="MobiDB-lite"/>
    </source>
</evidence>
<dbReference type="InParanoid" id="A0A1S3HJQ5"/>
<gene>
    <name evidence="10" type="primary">LOC106155406</name>
</gene>
<dbReference type="Proteomes" id="UP000085678">
    <property type="component" value="Unplaced"/>
</dbReference>